<feature type="compositionally biased region" description="Basic and acidic residues" evidence="1">
    <location>
        <begin position="182"/>
        <end position="193"/>
    </location>
</feature>
<proteinExistence type="predicted"/>
<evidence type="ECO:0000256" key="1">
    <source>
        <dbReference type="SAM" id="MobiDB-lite"/>
    </source>
</evidence>
<dbReference type="AlphaFoldDB" id="A0A7J6G4J5"/>
<feature type="domain" description="F-box associated beta-propeller type 3" evidence="2">
    <location>
        <begin position="296"/>
        <end position="542"/>
    </location>
</feature>
<organism evidence="3 4">
    <name type="scientific">Cannabis sativa</name>
    <name type="common">Hemp</name>
    <name type="synonym">Marijuana</name>
    <dbReference type="NCBI Taxonomy" id="3483"/>
    <lineage>
        <taxon>Eukaryota</taxon>
        <taxon>Viridiplantae</taxon>
        <taxon>Streptophyta</taxon>
        <taxon>Embryophyta</taxon>
        <taxon>Tracheophyta</taxon>
        <taxon>Spermatophyta</taxon>
        <taxon>Magnoliopsida</taxon>
        <taxon>eudicotyledons</taxon>
        <taxon>Gunneridae</taxon>
        <taxon>Pentapetalae</taxon>
        <taxon>rosids</taxon>
        <taxon>fabids</taxon>
        <taxon>Rosales</taxon>
        <taxon>Cannabaceae</taxon>
        <taxon>Cannabis</taxon>
    </lineage>
</organism>
<protein>
    <recommendedName>
        <fullName evidence="2">F-box associated beta-propeller type 3 domain-containing protein</fullName>
    </recommendedName>
</protein>
<comment type="caution">
    <text evidence="3">The sequence shown here is derived from an EMBL/GenBank/DDBJ whole genome shotgun (WGS) entry which is preliminary data.</text>
</comment>
<dbReference type="InterPro" id="IPR036047">
    <property type="entry name" value="F-box-like_dom_sf"/>
</dbReference>
<reference evidence="3 4" key="1">
    <citation type="journal article" date="2020" name="bioRxiv">
        <title>Sequence and annotation of 42 cannabis genomes reveals extensive copy number variation in cannabinoid synthesis and pathogen resistance genes.</title>
        <authorList>
            <person name="Mckernan K.J."/>
            <person name="Helbert Y."/>
            <person name="Kane L.T."/>
            <person name="Ebling H."/>
            <person name="Zhang L."/>
            <person name="Liu B."/>
            <person name="Eaton Z."/>
            <person name="Mclaughlin S."/>
            <person name="Kingan S."/>
            <person name="Baybayan P."/>
            <person name="Concepcion G."/>
            <person name="Jordan M."/>
            <person name="Riva A."/>
            <person name="Barbazuk W."/>
            <person name="Harkins T."/>
        </authorList>
    </citation>
    <scope>NUCLEOTIDE SEQUENCE [LARGE SCALE GENOMIC DNA]</scope>
    <source>
        <strain evidence="4">cv. Jamaican Lion 4</strain>
        <tissue evidence="3">Leaf</tissue>
    </source>
</reference>
<keyword evidence="4" id="KW-1185">Reference proteome</keyword>
<evidence type="ECO:0000259" key="2">
    <source>
        <dbReference type="Pfam" id="PF08268"/>
    </source>
</evidence>
<dbReference type="NCBIfam" id="TIGR01640">
    <property type="entry name" value="F_box_assoc_1"/>
    <property type="match status" value="1"/>
</dbReference>
<evidence type="ECO:0000313" key="4">
    <source>
        <dbReference type="Proteomes" id="UP000583929"/>
    </source>
</evidence>
<dbReference type="InterPro" id="IPR013187">
    <property type="entry name" value="F-box-assoc_dom_typ3"/>
</dbReference>
<sequence length="584" mass="65090">MANSEKGVQLPFDGIPCDFLGDILSRLDVKSLKRCECVSKWWLSLLRTPYDSEAQLESPLAIDIGVWKQSIKSAIENTAQEKGSNQPNLSTNEGAAVPEVVREGPERVSRVRMKPNMKKSFDAFSTANLGKYAEMLEQHKAETKETLSQLPIGSIPVPIPQSPLTGGNSGIAENPQLFEDRNDDILGRSKGDGIRSGWSSRSVTYSQSPISNSTNASIKSAIENTAQEKGSNQPNLSTNEGAAVPEVVREGPERVSRVRMKPIFLQKKVRRFDHHLSICNGETLVEISLHKFPFSEMDQPPLLFFMGSDYGVLCFYDLMDKVVYLWNPTINESRQLPQLGHNCSEFGLGYDPLTNDIKVVKFSSLDGSGVVSTCNKFKEGNQIGIYSLRSNSWKTMTMPNIFSKLESSSTSNIIVYPLMGCSIVVNECIHWMIGIGNKTDCDQSSSGIVAFDISREKFKLIKSPQIVKGSNVKKLANFSGWLSFFTLNEVHVVDIWVMKKYGDSDSWFKHLSVNLHSLLPNRFSSHSRCIPKDLLSNGNLLISCTGSDDWYSYDTRNKRLENMGERIGIRGLTTYVESTFKLNG</sequence>
<dbReference type="EMBL" id="JAATIQ010000141">
    <property type="protein sequence ID" value="KAF4377876.1"/>
    <property type="molecule type" value="Genomic_DNA"/>
</dbReference>
<evidence type="ECO:0000313" key="3">
    <source>
        <dbReference type="EMBL" id="KAF4377876.1"/>
    </source>
</evidence>
<name>A0A7J6G4J5_CANSA</name>
<dbReference type="Proteomes" id="UP000583929">
    <property type="component" value="Unassembled WGS sequence"/>
</dbReference>
<dbReference type="PANTHER" id="PTHR31672:SF13">
    <property type="entry name" value="F-BOX PROTEIN CPR30-LIKE"/>
    <property type="match status" value="1"/>
</dbReference>
<dbReference type="InterPro" id="IPR017451">
    <property type="entry name" value="F-box-assoc_interact_dom"/>
</dbReference>
<feature type="compositionally biased region" description="Polar residues" evidence="1">
    <location>
        <begin position="197"/>
        <end position="216"/>
    </location>
</feature>
<dbReference type="SUPFAM" id="SSF81383">
    <property type="entry name" value="F-box domain"/>
    <property type="match status" value="1"/>
</dbReference>
<feature type="region of interest" description="Disordered" evidence="1">
    <location>
        <begin position="182"/>
        <end position="216"/>
    </location>
</feature>
<dbReference type="InterPro" id="IPR050796">
    <property type="entry name" value="SCF_F-box_component"/>
</dbReference>
<dbReference type="PANTHER" id="PTHR31672">
    <property type="entry name" value="BNACNNG10540D PROTEIN"/>
    <property type="match status" value="1"/>
</dbReference>
<dbReference type="Pfam" id="PF08268">
    <property type="entry name" value="FBA_3"/>
    <property type="match status" value="1"/>
</dbReference>
<accession>A0A7J6G4J5</accession>
<gene>
    <name evidence="3" type="ORF">G4B88_031542</name>
</gene>